<feature type="transmembrane region" description="Helical" evidence="5">
    <location>
        <begin position="299"/>
        <end position="320"/>
    </location>
</feature>
<comment type="caution">
    <text evidence="7">The sequence shown here is derived from an EMBL/GenBank/DDBJ whole genome shotgun (WGS) entry which is preliminary data.</text>
</comment>
<evidence type="ECO:0000313" key="8">
    <source>
        <dbReference type="Proteomes" id="UP001589838"/>
    </source>
</evidence>
<keyword evidence="5" id="KW-0812">Transmembrane</keyword>
<dbReference type="PROSITE" id="PS01124">
    <property type="entry name" value="HTH_ARAC_FAMILY_2"/>
    <property type="match status" value="1"/>
</dbReference>
<dbReference type="Gene3D" id="1.10.10.60">
    <property type="entry name" value="Homeodomain-like"/>
    <property type="match status" value="2"/>
</dbReference>
<keyword evidence="3" id="KW-0804">Transcription</keyword>
<evidence type="ECO:0000313" key="7">
    <source>
        <dbReference type="EMBL" id="MFC0470167.1"/>
    </source>
</evidence>
<evidence type="ECO:0000256" key="3">
    <source>
        <dbReference type="ARBA" id="ARBA00023163"/>
    </source>
</evidence>
<dbReference type="Proteomes" id="UP001589838">
    <property type="component" value="Unassembled WGS sequence"/>
</dbReference>
<keyword evidence="2" id="KW-0238">DNA-binding</keyword>
<sequence length="774" mass="89681">MPLNTRLSKTFRRYLISYIIILLFPLITGIISYQVSMDVAKESSIESSELILNKSKEILEGRITEIDRFTRQLAIYDFNQHLIARLDPKKIDMYSLIETSRFISTYAHSNDFLEDFYIYFNNYDAVLKGGSVYFRADHFYEIYHYNDLSYDQWKKNILEANHQGEILPLSSYTSNKKELSVISYVQSLPFNSFDQPLGTAVVTIDQQQIGVLLEGLSKQYGGWAFVADKEGHPLTMMGIGEVQTKEIVNKLESDTDSSPKIIDNETMLLSIQSDFNGWHYVAGIPKQGLMKKAESIKQITWIVTGSTLVVGILLCLFLAYRDSTPINNLMNVVKDQFGSEPVTHKNEFDFLHGNISKLITNHQSLENELTNQNELLKDSFIKSLLNGEVYSQKGISERAEQLQIFFKGEFGYVGILKINGYGDMENKEIHKELSSSRFIIKRALKELEPTILMTDLHSDKIVFILTFHQEKVSNANHEVKRLINALTQLVEKSYRISVSTYIGKAFKSYQQISRSYYEARQVLDFTFTEINESKISWYQDIVKETRIFYYPIDLELRLINLLRAGETNDIKEILKQIFQENFYEKELSPQIVEQLLEQMKSTLIKAFYSDTYKYSDESKTLIDKVLQIQLNLGIEQVWKRFECIVDEYCSLVNKRKKETNDHSVKLIIELLEENYGDSDLSLYRISEKIGLPEKFVSQLFKEQLGEYLSDYIEKLRITKASELLITTDLTIEEISVKVGYNSAHSFRRAFKRVLNVTPKVYRQATNPNDEGKNI</sequence>
<evidence type="ECO:0000259" key="6">
    <source>
        <dbReference type="PROSITE" id="PS01124"/>
    </source>
</evidence>
<dbReference type="Pfam" id="PF17853">
    <property type="entry name" value="GGDEF_2"/>
    <property type="match status" value="1"/>
</dbReference>
<dbReference type="InterPro" id="IPR041522">
    <property type="entry name" value="CdaR_GGDEF"/>
</dbReference>
<name>A0ABV6KA31_9BACI</name>
<protein>
    <submittedName>
        <fullName evidence="7">Helix-turn-helix domain-containing protein</fullName>
    </submittedName>
</protein>
<evidence type="ECO:0000256" key="5">
    <source>
        <dbReference type="SAM" id="Phobius"/>
    </source>
</evidence>
<feature type="domain" description="HTH araC/xylS-type" evidence="6">
    <location>
        <begin position="665"/>
        <end position="764"/>
    </location>
</feature>
<dbReference type="SMART" id="SM00342">
    <property type="entry name" value="HTH_ARAC"/>
    <property type="match status" value="1"/>
</dbReference>
<feature type="transmembrane region" description="Helical" evidence="5">
    <location>
        <begin position="15"/>
        <end position="35"/>
    </location>
</feature>
<dbReference type="InterPro" id="IPR009057">
    <property type="entry name" value="Homeodomain-like_sf"/>
</dbReference>
<evidence type="ECO:0000256" key="2">
    <source>
        <dbReference type="ARBA" id="ARBA00023125"/>
    </source>
</evidence>
<keyword evidence="5" id="KW-1133">Transmembrane helix</keyword>
<keyword evidence="8" id="KW-1185">Reference proteome</keyword>
<keyword evidence="4" id="KW-0175">Coiled coil</keyword>
<dbReference type="PROSITE" id="PS00041">
    <property type="entry name" value="HTH_ARAC_FAMILY_1"/>
    <property type="match status" value="1"/>
</dbReference>
<dbReference type="PANTHER" id="PTHR43280">
    <property type="entry name" value="ARAC-FAMILY TRANSCRIPTIONAL REGULATOR"/>
    <property type="match status" value="1"/>
</dbReference>
<dbReference type="InterPro" id="IPR018060">
    <property type="entry name" value="HTH_AraC"/>
</dbReference>
<gene>
    <name evidence="7" type="ORF">ACFFHM_06420</name>
</gene>
<dbReference type="EMBL" id="JBHLUX010000017">
    <property type="protein sequence ID" value="MFC0470167.1"/>
    <property type="molecule type" value="Genomic_DNA"/>
</dbReference>
<evidence type="ECO:0000256" key="1">
    <source>
        <dbReference type="ARBA" id="ARBA00023015"/>
    </source>
</evidence>
<proteinExistence type="predicted"/>
<reference evidence="7 8" key="1">
    <citation type="submission" date="2024-09" db="EMBL/GenBank/DDBJ databases">
        <authorList>
            <person name="Sun Q."/>
            <person name="Mori K."/>
        </authorList>
    </citation>
    <scope>NUCLEOTIDE SEQUENCE [LARGE SCALE GENOMIC DNA]</scope>
    <source>
        <strain evidence="7 8">NCAIM B.02610</strain>
    </source>
</reference>
<dbReference type="PANTHER" id="PTHR43280:SF28">
    <property type="entry name" value="HTH-TYPE TRANSCRIPTIONAL ACTIVATOR RHAS"/>
    <property type="match status" value="1"/>
</dbReference>
<accession>A0ABV6KA31</accession>
<dbReference type="Pfam" id="PF12833">
    <property type="entry name" value="HTH_18"/>
    <property type="match status" value="1"/>
</dbReference>
<evidence type="ECO:0000256" key="4">
    <source>
        <dbReference type="SAM" id="Coils"/>
    </source>
</evidence>
<organism evidence="7 8">
    <name type="scientific">Halalkalibacter kiskunsagensis</name>
    <dbReference type="NCBI Taxonomy" id="1548599"/>
    <lineage>
        <taxon>Bacteria</taxon>
        <taxon>Bacillati</taxon>
        <taxon>Bacillota</taxon>
        <taxon>Bacilli</taxon>
        <taxon>Bacillales</taxon>
        <taxon>Bacillaceae</taxon>
        <taxon>Halalkalibacter</taxon>
    </lineage>
</organism>
<feature type="coiled-coil region" evidence="4">
    <location>
        <begin position="465"/>
        <end position="492"/>
    </location>
</feature>
<dbReference type="InterPro" id="IPR018062">
    <property type="entry name" value="HTH_AraC-typ_CS"/>
</dbReference>
<keyword evidence="5" id="KW-0472">Membrane</keyword>
<keyword evidence="1" id="KW-0805">Transcription regulation</keyword>
<dbReference type="SUPFAM" id="SSF46689">
    <property type="entry name" value="Homeodomain-like"/>
    <property type="match status" value="1"/>
</dbReference>